<dbReference type="AlphaFoldDB" id="A1AZ08"/>
<organism evidence="1 2">
    <name type="scientific">Paracoccus denitrificans (strain Pd 1222)</name>
    <dbReference type="NCBI Taxonomy" id="318586"/>
    <lineage>
        <taxon>Bacteria</taxon>
        <taxon>Pseudomonadati</taxon>
        <taxon>Pseudomonadota</taxon>
        <taxon>Alphaproteobacteria</taxon>
        <taxon>Rhodobacterales</taxon>
        <taxon>Paracoccaceae</taxon>
        <taxon>Paracoccus</taxon>
    </lineage>
</organism>
<dbReference type="EMBL" id="CP000489">
    <property type="protein sequence ID" value="ABL68502.1"/>
    <property type="molecule type" value="Genomic_DNA"/>
</dbReference>
<evidence type="ECO:0000313" key="1">
    <source>
        <dbReference type="EMBL" id="ABL68502.1"/>
    </source>
</evidence>
<sequence>MKLRVIRDWNRRWRFRPVRDTGGYVIENTYDLLRNGVVVGRVQREWGGEWSWDIYTEPKERGWAGTMTEALHDARNALGLRHIAAP</sequence>
<dbReference type="EnsemblBacteria" id="ABL68502">
    <property type="protein sequence ID" value="ABL68502"/>
    <property type="gene ID" value="Pden_0388"/>
</dbReference>
<keyword evidence="2" id="KW-1185">Reference proteome</keyword>
<gene>
    <name evidence="1" type="ordered locus">Pden_0388</name>
</gene>
<accession>A1AZ08</accession>
<dbReference type="eggNOG" id="ENOG50301TM">
    <property type="taxonomic scope" value="Bacteria"/>
</dbReference>
<reference evidence="2" key="1">
    <citation type="submission" date="2006-12" db="EMBL/GenBank/DDBJ databases">
        <title>Complete sequence of chromosome 1 of Paracoccus denitrificans PD1222.</title>
        <authorList>
            <person name="Copeland A."/>
            <person name="Lucas S."/>
            <person name="Lapidus A."/>
            <person name="Barry K."/>
            <person name="Detter J.C."/>
            <person name="Glavina del Rio T."/>
            <person name="Hammon N."/>
            <person name="Israni S."/>
            <person name="Dalin E."/>
            <person name="Tice H."/>
            <person name="Pitluck S."/>
            <person name="Munk A.C."/>
            <person name="Brettin T."/>
            <person name="Bruce D."/>
            <person name="Han C."/>
            <person name="Tapia R."/>
            <person name="Gilna P."/>
            <person name="Schmutz J."/>
            <person name="Larimer F."/>
            <person name="Land M."/>
            <person name="Hauser L."/>
            <person name="Kyrpides N."/>
            <person name="Lykidis A."/>
            <person name="Spiro S."/>
            <person name="Richardson D.J."/>
            <person name="Moir J.W.B."/>
            <person name="Ferguson S.J."/>
            <person name="van Spanning R.J.M."/>
            <person name="Richardson P."/>
        </authorList>
    </citation>
    <scope>NUCLEOTIDE SEQUENCE [LARGE SCALE GENOMIC DNA]</scope>
    <source>
        <strain evidence="2">Pd 1222</strain>
    </source>
</reference>
<dbReference type="HOGENOM" id="CLU_2495061_0_0_5"/>
<dbReference type="KEGG" id="pde:Pden_0388"/>
<evidence type="ECO:0000313" key="2">
    <source>
        <dbReference type="Proteomes" id="UP000000361"/>
    </source>
</evidence>
<proteinExistence type="predicted"/>
<protein>
    <submittedName>
        <fullName evidence="1">Uncharacterized protein</fullName>
    </submittedName>
</protein>
<dbReference type="STRING" id="318586.Pden_0388"/>
<dbReference type="Proteomes" id="UP000000361">
    <property type="component" value="Chromosome 1"/>
</dbReference>
<name>A1AZ08_PARDP</name>